<name>A0A5Q2TIB3_9BACI</name>
<dbReference type="EMBL" id="CP045915">
    <property type="protein sequence ID" value="QGH33168.1"/>
    <property type="molecule type" value="Genomic_DNA"/>
</dbReference>
<proteinExistence type="predicted"/>
<protein>
    <recommendedName>
        <fullName evidence="3">YheC/YheD family protein</fullName>
    </recommendedName>
</protein>
<dbReference type="AlphaFoldDB" id="A0A5Q2TIB3"/>
<gene>
    <name evidence="1" type="ORF">GI584_03555</name>
</gene>
<dbReference type="Pfam" id="PF14398">
    <property type="entry name" value="ATPgrasp_YheCD"/>
    <property type="match status" value="1"/>
</dbReference>
<dbReference type="SUPFAM" id="SSF56059">
    <property type="entry name" value="Glutathione synthetase ATP-binding domain-like"/>
    <property type="match status" value="1"/>
</dbReference>
<accession>A0A5Q2TIB3</accession>
<keyword evidence="2" id="KW-1185">Reference proteome</keyword>
<evidence type="ECO:0000313" key="2">
    <source>
        <dbReference type="Proteomes" id="UP000339690"/>
    </source>
</evidence>
<dbReference type="Gene3D" id="3.30.470.20">
    <property type="entry name" value="ATP-grasp fold, B domain"/>
    <property type="match status" value="1"/>
</dbReference>
<dbReference type="KEGG" id="grc:GI584_03555"/>
<dbReference type="Proteomes" id="UP000339690">
    <property type="component" value="Chromosome"/>
</dbReference>
<evidence type="ECO:0008006" key="3">
    <source>
        <dbReference type="Google" id="ProtNLM"/>
    </source>
</evidence>
<sequence>MKRGEVMENINKWGQTLKIKQNPILSQHYPETVLYSSDNLHDFLNRYTFIYVKPVSNCKGRGVVQIGTNSNGRYTIKGYTITGSKIDRETNSLEAVIKVLHSIYRRTLNSKRYIIQQGISSVTPDGLALGVRAHIQYVQGKWVLGGMLGKLANIDSGIVNRNRGAWALPISQLLLEHLKMDQKQAQKLEREIERVCIEAGKVFCDENRRIVECGIDIGIDQLGKIWVFEVNMIGPSIEFFSYLKDKSIYNQILANRRKRRFKANG</sequence>
<organism evidence="1 2">
    <name type="scientific">Gracilibacillus salitolerans</name>
    <dbReference type="NCBI Taxonomy" id="2663022"/>
    <lineage>
        <taxon>Bacteria</taxon>
        <taxon>Bacillati</taxon>
        <taxon>Bacillota</taxon>
        <taxon>Bacilli</taxon>
        <taxon>Bacillales</taxon>
        <taxon>Bacillaceae</taxon>
        <taxon>Gracilibacillus</taxon>
    </lineage>
</organism>
<reference evidence="1 2" key="1">
    <citation type="submission" date="2019-11" db="EMBL/GenBank/DDBJ databases">
        <title>Gracilibacillus salitolerans sp. nov., a moderate halophile isolated from a saline soil in northwest China.</title>
        <authorList>
            <person name="Gan L."/>
        </authorList>
    </citation>
    <scope>NUCLEOTIDE SEQUENCE [LARGE SCALE GENOMIC DNA]</scope>
    <source>
        <strain evidence="1 2">SCU50</strain>
    </source>
</reference>
<dbReference type="InterPro" id="IPR026838">
    <property type="entry name" value="YheC/D"/>
</dbReference>
<evidence type="ECO:0000313" key="1">
    <source>
        <dbReference type="EMBL" id="QGH33168.1"/>
    </source>
</evidence>